<dbReference type="InterPro" id="IPR000182">
    <property type="entry name" value="GNAT_dom"/>
</dbReference>
<feature type="domain" description="N-acetyltransferase" evidence="2">
    <location>
        <begin position="105"/>
        <end position="210"/>
    </location>
</feature>
<dbReference type="PROSITE" id="PS51186">
    <property type="entry name" value="GNAT"/>
    <property type="match status" value="1"/>
</dbReference>
<proteinExistence type="predicted"/>
<dbReference type="EMBL" id="MU865964">
    <property type="protein sequence ID" value="KAK4445609.1"/>
    <property type="molecule type" value="Genomic_DNA"/>
</dbReference>
<organism evidence="3 4">
    <name type="scientific">Podospora aff. communis PSN243</name>
    <dbReference type="NCBI Taxonomy" id="3040156"/>
    <lineage>
        <taxon>Eukaryota</taxon>
        <taxon>Fungi</taxon>
        <taxon>Dikarya</taxon>
        <taxon>Ascomycota</taxon>
        <taxon>Pezizomycotina</taxon>
        <taxon>Sordariomycetes</taxon>
        <taxon>Sordariomycetidae</taxon>
        <taxon>Sordariales</taxon>
        <taxon>Podosporaceae</taxon>
        <taxon>Podospora</taxon>
    </lineage>
</organism>
<evidence type="ECO:0000313" key="4">
    <source>
        <dbReference type="Proteomes" id="UP001321760"/>
    </source>
</evidence>
<dbReference type="Gene3D" id="3.40.630.30">
    <property type="match status" value="1"/>
</dbReference>
<dbReference type="CDD" id="cd04301">
    <property type="entry name" value="NAT_SF"/>
    <property type="match status" value="1"/>
</dbReference>
<reference evidence="3" key="1">
    <citation type="journal article" date="2023" name="Mol. Phylogenet. Evol.">
        <title>Genome-scale phylogeny and comparative genomics of the fungal order Sordariales.</title>
        <authorList>
            <person name="Hensen N."/>
            <person name="Bonometti L."/>
            <person name="Westerberg I."/>
            <person name="Brannstrom I.O."/>
            <person name="Guillou S."/>
            <person name="Cros-Aarteil S."/>
            <person name="Calhoun S."/>
            <person name="Haridas S."/>
            <person name="Kuo A."/>
            <person name="Mondo S."/>
            <person name="Pangilinan J."/>
            <person name="Riley R."/>
            <person name="LaButti K."/>
            <person name="Andreopoulos B."/>
            <person name="Lipzen A."/>
            <person name="Chen C."/>
            <person name="Yan M."/>
            <person name="Daum C."/>
            <person name="Ng V."/>
            <person name="Clum A."/>
            <person name="Steindorff A."/>
            <person name="Ohm R.A."/>
            <person name="Martin F."/>
            <person name="Silar P."/>
            <person name="Natvig D.O."/>
            <person name="Lalanne C."/>
            <person name="Gautier V."/>
            <person name="Ament-Velasquez S.L."/>
            <person name="Kruys A."/>
            <person name="Hutchinson M.I."/>
            <person name="Powell A.J."/>
            <person name="Barry K."/>
            <person name="Miller A.N."/>
            <person name="Grigoriev I.V."/>
            <person name="Debuchy R."/>
            <person name="Gladieux P."/>
            <person name="Hiltunen Thoren M."/>
            <person name="Johannesson H."/>
        </authorList>
    </citation>
    <scope>NUCLEOTIDE SEQUENCE</scope>
    <source>
        <strain evidence="3">PSN243</strain>
    </source>
</reference>
<dbReference type="Proteomes" id="UP001321760">
    <property type="component" value="Unassembled WGS sequence"/>
</dbReference>
<accession>A0AAV9G9U4</accession>
<keyword evidence="4" id="KW-1185">Reference proteome</keyword>
<evidence type="ECO:0000313" key="3">
    <source>
        <dbReference type="EMBL" id="KAK4445609.1"/>
    </source>
</evidence>
<dbReference type="GO" id="GO:0016747">
    <property type="term" value="F:acyltransferase activity, transferring groups other than amino-acyl groups"/>
    <property type="evidence" value="ECO:0007669"/>
    <property type="project" value="InterPro"/>
</dbReference>
<reference evidence="3" key="2">
    <citation type="submission" date="2023-05" db="EMBL/GenBank/DDBJ databases">
        <authorList>
            <consortium name="Lawrence Berkeley National Laboratory"/>
            <person name="Steindorff A."/>
            <person name="Hensen N."/>
            <person name="Bonometti L."/>
            <person name="Westerberg I."/>
            <person name="Brannstrom I.O."/>
            <person name="Guillou S."/>
            <person name="Cros-Aarteil S."/>
            <person name="Calhoun S."/>
            <person name="Haridas S."/>
            <person name="Kuo A."/>
            <person name="Mondo S."/>
            <person name="Pangilinan J."/>
            <person name="Riley R."/>
            <person name="Labutti K."/>
            <person name="Andreopoulos B."/>
            <person name="Lipzen A."/>
            <person name="Chen C."/>
            <person name="Yanf M."/>
            <person name="Daum C."/>
            <person name="Ng V."/>
            <person name="Clum A."/>
            <person name="Ohm R."/>
            <person name="Martin F."/>
            <person name="Silar P."/>
            <person name="Natvig D."/>
            <person name="Lalanne C."/>
            <person name="Gautier V."/>
            <person name="Ament-Velasquez S.L."/>
            <person name="Kruys A."/>
            <person name="Hutchinson M.I."/>
            <person name="Powell A.J."/>
            <person name="Barry K."/>
            <person name="Miller A.N."/>
            <person name="Grigoriev I.V."/>
            <person name="Debuchy R."/>
            <person name="Gladieux P."/>
            <person name="Thoren M.H."/>
            <person name="Johannesson H."/>
        </authorList>
    </citation>
    <scope>NUCLEOTIDE SEQUENCE</scope>
    <source>
        <strain evidence="3">PSN243</strain>
    </source>
</reference>
<dbReference type="Pfam" id="PF13508">
    <property type="entry name" value="Acetyltransf_7"/>
    <property type="match status" value="1"/>
</dbReference>
<evidence type="ECO:0000256" key="1">
    <source>
        <dbReference type="SAM" id="MobiDB-lite"/>
    </source>
</evidence>
<gene>
    <name evidence="3" type="ORF">QBC34DRAFT_413131</name>
</gene>
<protein>
    <recommendedName>
        <fullName evidence="2">N-acetyltransferase domain-containing protein</fullName>
    </recommendedName>
</protein>
<feature type="compositionally biased region" description="Pro residues" evidence="1">
    <location>
        <begin position="19"/>
        <end position="31"/>
    </location>
</feature>
<dbReference type="InterPro" id="IPR016181">
    <property type="entry name" value="Acyl_CoA_acyltransferase"/>
</dbReference>
<feature type="region of interest" description="Disordered" evidence="1">
    <location>
        <begin position="1"/>
        <end position="35"/>
    </location>
</feature>
<name>A0AAV9G9U4_9PEZI</name>
<dbReference type="AlphaFoldDB" id="A0AAV9G9U4"/>
<sequence length="216" mass="23654">MEHSESATPIPPAVGVYPEPRPQRSPTPITIPSPSLADNDTITTHLTSLINAVYTTTEAGIFGPTYARTSPPEVRNFLLAGELAIANLPSPPSSPTLEPTPPPAESIIGVIRISSHSPTTGEFGLFAVDPAYQGTGVGRSLIHFAEQECKQKGMDKMQCELLVPVGWEHPFKKRLQTWYERMGYAVVRREEFGREFFELAGHLVTEAELVVFEKGL</sequence>
<evidence type="ECO:0000259" key="2">
    <source>
        <dbReference type="PROSITE" id="PS51186"/>
    </source>
</evidence>
<dbReference type="SUPFAM" id="SSF55729">
    <property type="entry name" value="Acyl-CoA N-acyltransferases (Nat)"/>
    <property type="match status" value="1"/>
</dbReference>
<comment type="caution">
    <text evidence="3">The sequence shown here is derived from an EMBL/GenBank/DDBJ whole genome shotgun (WGS) entry which is preliminary data.</text>
</comment>